<evidence type="ECO:0000313" key="2">
    <source>
        <dbReference type="Proteomes" id="UP001161757"/>
    </source>
</evidence>
<gene>
    <name evidence="1" type="ORF">HRR80_006105</name>
</gene>
<protein>
    <submittedName>
        <fullName evidence="1">Uncharacterized protein</fullName>
    </submittedName>
</protein>
<dbReference type="AlphaFoldDB" id="A0AAN6ISQ2"/>
<sequence>MGLQEPMDSMALKPLSMLRRGLNARISQSISCLILAKRHLPLINDRFGHIRKHVRNLNVAKPSFGPFGPLPVDLNAAGFRGAIEAKCSLWKLTDLPWSSRGL</sequence>
<evidence type="ECO:0000313" key="1">
    <source>
        <dbReference type="EMBL" id="KAJ8989969.1"/>
    </source>
</evidence>
<name>A0AAN6ISQ2_EXODE</name>
<accession>A0AAN6ISQ2</accession>
<comment type="caution">
    <text evidence="1">The sequence shown here is derived from an EMBL/GenBank/DDBJ whole genome shotgun (WGS) entry which is preliminary data.</text>
</comment>
<dbReference type="EMBL" id="JAJGCB010000012">
    <property type="protein sequence ID" value="KAJ8989969.1"/>
    <property type="molecule type" value="Genomic_DNA"/>
</dbReference>
<proteinExistence type="predicted"/>
<reference evidence="1" key="1">
    <citation type="submission" date="2023-01" db="EMBL/GenBank/DDBJ databases">
        <title>Exophiala dermititidis isolated from Cystic Fibrosis Patient.</title>
        <authorList>
            <person name="Kurbessoian T."/>
            <person name="Crocker A."/>
            <person name="Murante D."/>
            <person name="Hogan D.A."/>
            <person name="Stajich J.E."/>
        </authorList>
    </citation>
    <scope>NUCLEOTIDE SEQUENCE</scope>
    <source>
        <strain evidence="1">Ex8</strain>
    </source>
</reference>
<organism evidence="1 2">
    <name type="scientific">Exophiala dermatitidis</name>
    <name type="common">Black yeast-like fungus</name>
    <name type="synonym">Wangiella dermatitidis</name>
    <dbReference type="NCBI Taxonomy" id="5970"/>
    <lineage>
        <taxon>Eukaryota</taxon>
        <taxon>Fungi</taxon>
        <taxon>Dikarya</taxon>
        <taxon>Ascomycota</taxon>
        <taxon>Pezizomycotina</taxon>
        <taxon>Eurotiomycetes</taxon>
        <taxon>Chaetothyriomycetidae</taxon>
        <taxon>Chaetothyriales</taxon>
        <taxon>Herpotrichiellaceae</taxon>
        <taxon>Exophiala</taxon>
    </lineage>
</organism>
<dbReference type="Proteomes" id="UP001161757">
    <property type="component" value="Unassembled WGS sequence"/>
</dbReference>